<evidence type="ECO:0000256" key="1">
    <source>
        <dbReference type="PROSITE-ProRule" id="PRU00169"/>
    </source>
</evidence>
<dbReference type="SMART" id="SM00448">
    <property type="entry name" value="REC"/>
    <property type="match status" value="1"/>
</dbReference>
<reference evidence="4 5" key="1">
    <citation type="submission" date="2014-10" db="EMBL/GenBank/DDBJ databases">
        <title>Draft genome sequence of Novosphingobium subterraneum DSM 12447.</title>
        <authorList>
            <person name="Gan H.M."/>
            <person name="Gan H.Y."/>
            <person name="Savka M.A."/>
        </authorList>
    </citation>
    <scope>NUCLEOTIDE SEQUENCE [LARGE SCALE GENOMIC DNA]</scope>
    <source>
        <strain evidence="4 5">DSM 12447</strain>
    </source>
</reference>
<evidence type="ECO:0000259" key="3">
    <source>
        <dbReference type="PROSITE" id="PS50883"/>
    </source>
</evidence>
<evidence type="ECO:0000313" key="5">
    <source>
        <dbReference type="Proteomes" id="UP000031338"/>
    </source>
</evidence>
<dbReference type="EMBL" id="JRVC01000010">
    <property type="protein sequence ID" value="KHS46089.1"/>
    <property type="molecule type" value="Genomic_DNA"/>
</dbReference>
<evidence type="ECO:0000259" key="2">
    <source>
        <dbReference type="PROSITE" id="PS50110"/>
    </source>
</evidence>
<name>A0A0B9A658_9SPHN</name>
<organism evidence="4 5">
    <name type="scientific">Novosphingobium subterraneum</name>
    <dbReference type="NCBI Taxonomy" id="48936"/>
    <lineage>
        <taxon>Bacteria</taxon>
        <taxon>Pseudomonadati</taxon>
        <taxon>Pseudomonadota</taxon>
        <taxon>Alphaproteobacteria</taxon>
        <taxon>Sphingomonadales</taxon>
        <taxon>Sphingomonadaceae</taxon>
        <taxon>Novosphingobium</taxon>
    </lineage>
</organism>
<sequence>MSAFSPKDFRVLCVEDEPEILRDIAEELADHGFQIDKAENAEAALARMDEALPDLVLCDVQMPGMNGIELLETLRARRNAQSLVPFVFLTAFNDRTTMISGRRAGADDYLVKPVDYDLLIATVESHLQNAAQRHAAAREEPDPDGRATFLARLSRARPGEAVAVVKIDSQPELASRFEGQGEGRIQTLIDRMARRAGLEVFKVHGHAWAVIGNSLAVLEQALQPLVELKVRDSKPLTWVRSRLSLSAVTAEIGMAKCGEPLLERLMEAARLLRREGGGRLLQLEGAAMSDMRLASSIRAELITALQQGQLHVCYQPKVCAESGRPLSAEVLVRWESPLLGHLSPATFIPVVERAGLLSHLTDWVLREAAVAQLALVKKGLPPRLAVNIGASEFTPDLPARISRIFADYGASEHLLEVEVTETSVITDTRQADSIVKALHARGIAVALDDFGTGYSSLAHLQACTVDTIKIDRSFVQRVAESGPDQKIVLGIIGLAKMLGLETVAEGVELESQRRWLAENDCNTLQGFVISKPLRFDEYCQLLQAWPSS</sequence>
<feature type="domain" description="EAL" evidence="3">
    <location>
        <begin position="294"/>
        <end position="546"/>
    </location>
</feature>
<dbReference type="Pfam" id="PF00072">
    <property type="entry name" value="Response_reg"/>
    <property type="match status" value="1"/>
</dbReference>
<gene>
    <name evidence="4" type="ORF">NJ75_02350</name>
</gene>
<dbReference type="Gene3D" id="3.20.20.450">
    <property type="entry name" value="EAL domain"/>
    <property type="match status" value="1"/>
</dbReference>
<dbReference type="SUPFAM" id="SSF141868">
    <property type="entry name" value="EAL domain-like"/>
    <property type="match status" value="1"/>
</dbReference>
<dbReference type="CDD" id="cd17574">
    <property type="entry name" value="REC_OmpR"/>
    <property type="match status" value="1"/>
</dbReference>
<comment type="caution">
    <text evidence="4">The sequence shown here is derived from an EMBL/GenBank/DDBJ whole genome shotgun (WGS) entry which is preliminary data.</text>
</comment>
<dbReference type="Gene3D" id="3.40.50.2300">
    <property type="match status" value="1"/>
</dbReference>
<dbReference type="GO" id="GO:0071111">
    <property type="term" value="F:cyclic-guanylate-specific phosphodiesterase activity"/>
    <property type="evidence" value="ECO:0007669"/>
    <property type="project" value="InterPro"/>
</dbReference>
<protein>
    <submittedName>
        <fullName evidence="4">Periplasmic sensor diguanylate cyclase/phosphodiesterase</fullName>
    </submittedName>
</protein>
<dbReference type="AlphaFoldDB" id="A0A0B9A658"/>
<dbReference type="InterPro" id="IPR050706">
    <property type="entry name" value="Cyclic-di-GMP_PDE-like"/>
</dbReference>
<dbReference type="SUPFAM" id="SSF52172">
    <property type="entry name" value="CheY-like"/>
    <property type="match status" value="1"/>
</dbReference>
<dbReference type="GO" id="GO:0000160">
    <property type="term" value="P:phosphorelay signal transduction system"/>
    <property type="evidence" value="ECO:0007669"/>
    <property type="project" value="InterPro"/>
</dbReference>
<dbReference type="InterPro" id="IPR035919">
    <property type="entry name" value="EAL_sf"/>
</dbReference>
<proteinExistence type="predicted"/>
<evidence type="ECO:0000313" key="4">
    <source>
        <dbReference type="EMBL" id="KHS46089.1"/>
    </source>
</evidence>
<dbReference type="PANTHER" id="PTHR33121">
    <property type="entry name" value="CYCLIC DI-GMP PHOSPHODIESTERASE PDEF"/>
    <property type="match status" value="1"/>
</dbReference>
<dbReference type="InterPro" id="IPR001789">
    <property type="entry name" value="Sig_transdc_resp-reg_receiver"/>
</dbReference>
<dbReference type="Proteomes" id="UP000031338">
    <property type="component" value="Unassembled WGS sequence"/>
</dbReference>
<dbReference type="InterPro" id="IPR001633">
    <property type="entry name" value="EAL_dom"/>
</dbReference>
<accession>A0A0B9A658</accession>
<dbReference type="CDD" id="cd01948">
    <property type="entry name" value="EAL"/>
    <property type="match status" value="1"/>
</dbReference>
<dbReference type="PANTHER" id="PTHR33121:SF79">
    <property type="entry name" value="CYCLIC DI-GMP PHOSPHODIESTERASE PDED-RELATED"/>
    <property type="match status" value="1"/>
</dbReference>
<dbReference type="PROSITE" id="PS50110">
    <property type="entry name" value="RESPONSE_REGULATORY"/>
    <property type="match status" value="1"/>
</dbReference>
<dbReference type="InterPro" id="IPR011006">
    <property type="entry name" value="CheY-like_superfamily"/>
</dbReference>
<dbReference type="Pfam" id="PF00563">
    <property type="entry name" value="EAL"/>
    <property type="match status" value="1"/>
</dbReference>
<keyword evidence="1" id="KW-0597">Phosphoprotein</keyword>
<dbReference type="STRING" id="48936.NJ75_02350"/>
<dbReference type="SMART" id="SM00052">
    <property type="entry name" value="EAL"/>
    <property type="match status" value="1"/>
</dbReference>
<dbReference type="PATRIC" id="fig|48936.3.peg.2362"/>
<feature type="domain" description="Response regulatory" evidence="2">
    <location>
        <begin position="10"/>
        <end position="127"/>
    </location>
</feature>
<dbReference type="PROSITE" id="PS50883">
    <property type="entry name" value="EAL"/>
    <property type="match status" value="1"/>
</dbReference>
<keyword evidence="5" id="KW-1185">Reference proteome</keyword>
<feature type="modified residue" description="4-aspartylphosphate" evidence="1">
    <location>
        <position position="59"/>
    </location>
</feature>
<dbReference type="RefSeq" id="WP_039334579.1">
    <property type="nucleotide sequence ID" value="NZ_JBNNWK010000009.1"/>
</dbReference>